<dbReference type="AlphaFoldDB" id="A0AAV9Z7C2"/>
<evidence type="ECO:0000259" key="2">
    <source>
        <dbReference type="Pfam" id="PF20231"/>
    </source>
</evidence>
<feature type="domain" description="DUF6589" evidence="2">
    <location>
        <begin position="2"/>
        <end position="143"/>
    </location>
</feature>
<sequence>TQFPRDLLPYLTLVAAIKSGDVEIIEALLPTFLFRVIGGGNSNYQEEALELLNGLNVDWPQSVADFVRQNCWLFDVHQLCGQFCFFDQAQEHNIKDIEVTYKPPGPRGGWDYMRILHPAIPTVRANAEFIDQEFNALTREKKHTSPSKEKDIQALLGRLEDAHKFKPGRKLDDEDKPQDYIATGGDMDLRRYS</sequence>
<evidence type="ECO:0000256" key="1">
    <source>
        <dbReference type="SAM" id="MobiDB-lite"/>
    </source>
</evidence>
<organism evidence="3 4">
    <name type="scientific">Favolaschia claudopus</name>
    <dbReference type="NCBI Taxonomy" id="2862362"/>
    <lineage>
        <taxon>Eukaryota</taxon>
        <taxon>Fungi</taxon>
        <taxon>Dikarya</taxon>
        <taxon>Basidiomycota</taxon>
        <taxon>Agaricomycotina</taxon>
        <taxon>Agaricomycetes</taxon>
        <taxon>Agaricomycetidae</taxon>
        <taxon>Agaricales</taxon>
        <taxon>Marasmiineae</taxon>
        <taxon>Mycenaceae</taxon>
        <taxon>Favolaschia</taxon>
    </lineage>
</organism>
<reference evidence="3 4" key="1">
    <citation type="journal article" date="2024" name="J Genomics">
        <title>Draft genome sequencing and assembly of Favolaschia claudopus CIRM-BRFM 2984 isolated from oak limbs.</title>
        <authorList>
            <person name="Navarro D."/>
            <person name="Drula E."/>
            <person name="Chaduli D."/>
            <person name="Cazenave R."/>
            <person name="Ahrendt S."/>
            <person name="Wang J."/>
            <person name="Lipzen A."/>
            <person name="Daum C."/>
            <person name="Barry K."/>
            <person name="Grigoriev I.V."/>
            <person name="Favel A."/>
            <person name="Rosso M.N."/>
            <person name="Martin F."/>
        </authorList>
    </citation>
    <scope>NUCLEOTIDE SEQUENCE [LARGE SCALE GENOMIC DNA]</scope>
    <source>
        <strain evidence="3 4">CIRM-BRFM 2984</strain>
    </source>
</reference>
<comment type="caution">
    <text evidence="3">The sequence shown here is derived from an EMBL/GenBank/DDBJ whole genome shotgun (WGS) entry which is preliminary data.</text>
</comment>
<name>A0AAV9Z7C2_9AGAR</name>
<dbReference type="InterPro" id="IPR046496">
    <property type="entry name" value="DUF6589"/>
</dbReference>
<dbReference type="EMBL" id="JAWWNJ010000186">
    <property type="protein sequence ID" value="KAK6974261.1"/>
    <property type="molecule type" value="Genomic_DNA"/>
</dbReference>
<feature type="region of interest" description="Disordered" evidence="1">
    <location>
        <begin position="166"/>
        <end position="193"/>
    </location>
</feature>
<keyword evidence="4" id="KW-1185">Reference proteome</keyword>
<evidence type="ECO:0000313" key="4">
    <source>
        <dbReference type="Proteomes" id="UP001362999"/>
    </source>
</evidence>
<feature type="non-terminal residue" evidence="3">
    <location>
        <position position="1"/>
    </location>
</feature>
<gene>
    <name evidence="3" type="ORF">R3P38DRAFT_2584438</name>
</gene>
<dbReference type="Proteomes" id="UP001362999">
    <property type="component" value="Unassembled WGS sequence"/>
</dbReference>
<evidence type="ECO:0000313" key="3">
    <source>
        <dbReference type="EMBL" id="KAK6974261.1"/>
    </source>
</evidence>
<proteinExistence type="predicted"/>
<dbReference type="Pfam" id="PF20231">
    <property type="entry name" value="DUF6589"/>
    <property type="match status" value="1"/>
</dbReference>
<accession>A0AAV9Z7C2</accession>
<protein>
    <recommendedName>
        <fullName evidence="2">DUF6589 domain-containing protein</fullName>
    </recommendedName>
</protein>